<dbReference type="EMBL" id="BGZK01000399">
    <property type="protein sequence ID" value="GBP41445.1"/>
    <property type="molecule type" value="Genomic_DNA"/>
</dbReference>
<evidence type="ECO:0000313" key="2">
    <source>
        <dbReference type="EMBL" id="GBP41445.1"/>
    </source>
</evidence>
<name>A0A4C1VUE5_EUMVA</name>
<feature type="region of interest" description="Disordered" evidence="1">
    <location>
        <begin position="180"/>
        <end position="202"/>
    </location>
</feature>
<dbReference type="AlphaFoldDB" id="A0A4C1VUE5"/>
<dbReference type="Proteomes" id="UP000299102">
    <property type="component" value="Unassembled WGS sequence"/>
</dbReference>
<comment type="caution">
    <text evidence="2">The sequence shown here is derived from an EMBL/GenBank/DDBJ whole genome shotgun (WGS) entry which is preliminary data.</text>
</comment>
<keyword evidence="3" id="KW-1185">Reference proteome</keyword>
<organism evidence="2 3">
    <name type="scientific">Eumeta variegata</name>
    <name type="common">Bagworm moth</name>
    <name type="synonym">Eumeta japonica</name>
    <dbReference type="NCBI Taxonomy" id="151549"/>
    <lineage>
        <taxon>Eukaryota</taxon>
        <taxon>Metazoa</taxon>
        <taxon>Ecdysozoa</taxon>
        <taxon>Arthropoda</taxon>
        <taxon>Hexapoda</taxon>
        <taxon>Insecta</taxon>
        <taxon>Pterygota</taxon>
        <taxon>Neoptera</taxon>
        <taxon>Endopterygota</taxon>
        <taxon>Lepidoptera</taxon>
        <taxon>Glossata</taxon>
        <taxon>Ditrysia</taxon>
        <taxon>Tineoidea</taxon>
        <taxon>Psychidae</taxon>
        <taxon>Oiketicinae</taxon>
        <taxon>Eumeta</taxon>
    </lineage>
</organism>
<evidence type="ECO:0000256" key="1">
    <source>
        <dbReference type="SAM" id="MobiDB-lite"/>
    </source>
</evidence>
<gene>
    <name evidence="2" type="ORF">EVAR_36201_1</name>
</gene>
<protein>
    <submittedName>
        <fullName evidence="2">Uncharacterized protein</fullName>
    </submittedName>
</protein>
<sequence>MSSRTAIPQAVRARTCFMVVEAALKHKKKCRYVIMDFDKYSHCSLKLYESFEFPPFQHGGYACVCLLMKRPIITTCMPFIAIEYANMIYVGEFAEVTLLRFQEFMEKLTLTVNNLQVRKQRVKGSPCGGGVERRLMHGLAFFFSPVQKHQSCESINVAADTPPNYPRNCTHTPRTSVIHTRAGGACNPSTTTPRPKITTSSR</sequence>
<feature type="compositionally biased region" description="Polar residues" evidence="1">
    <location>
        <begin position="187"/>
        <end position="202"/>
    </location>
</feature>
<proteinExistence type="predicted"/>
<evidence type="ECO:0000313" key="3">
    <source>
        <dbReference type="Proteomes" id="UP000299102"/>
    </source>
</evidence>
<reference evidence="2 3" key="1">
    <citation type="journal article" date="2019" name="Commun. Biol.">
        <title>The bagworm genome reveals a unique fibroin gene that provides high tensile strength.</title>
        <authorList>
            <person name="Kono N."/>
            <person name="Nakamura H."/>
            <person name="Ohtoshi R."/>
            <person name="Tomita M."/>
            <person name="Numata K."/>
            <person name="Arakawa K."/>
        </authorList>
    </citation>
    <scope>NUCLEOTIDE SEQUENCE [LARGE SCALE GENOMIC DNA]</scope>
</reference>
<accession>A0A4C1VUE5</accession>